<sequence>MSSYLASKPRYEILDGLRGVAAMIVVAFHLFETYSKGPTEQILNHGYLAVDFFFVLSGYVIGYAYDDRFKKMGTWGFFKRRLIRLQPMVVMGTLIGAALFYFGDAPGFELVTQTPAWKMLLVALLGCFMIPLLPCWDIRGWQEINPLNGAVWSLMWEYIGNILYALFVRRLSRLCLGIFVAASALLTIDLAMDIDVTGLLKERQWAQYTVIGGFGLSPDQLYIGCARLLYPFFAGLLLSRLGWRIGMRGGFWWCSAIVAAILVFPCAGKGEFGWVNGLYCAIAILALFPLVVIMGAGSRTTDNKTTAWCKWLGAISYPLYITHYPWIYLQMKWAADHKDLPVGIHIVVGISIFFIAVAIAWASYKLYDEPVREWLKQRFLIGKHKARK</sequence>
<dbReference type="PANTHER" id="PTHR23028:SF134">
    <property type="entry name" value="PUTATIVE (AFU_ORTHOLOGUE AFUA_4G08520)-RELATED"/>
    <property type="match status" value="1"/>
</dbReference>
<dbReference type="AlphaFoldDB" id="A0A4V1LAK7"/>
<accession>A0A4V1LAK7</accession>
<feature type="domain" description="Acyltransferase 3" evidence="1">
    <location>
        <begin position="13"/>
        <end position="363"/>
    </location>
</feature>
<evidence type="ECO:0000313" key="2">
    <source>
        <dbReference type="EMBL" id="HJE40063.1"/>
    </source>
</evidence>
<gene>
    <name evidence="2" type="ORF">K8V47_09960</name>
</gene>
<reference evidence="2" key="2">
    <citation type="submission" date="2021-09" db="EMBL/GenBank/DDBJ databases">
        <authorList>
            <person name="Gilroy R."/>
        </authorList>
    </citation>
    <scope>NUCLEOTIDE SEQUENCE</scope>
    <source>
        <strain evidence="2">4100</strain>
    </source>
</reference>
<dbReference type="PANTHER" id="PTHR23028">
    <property type="entry name" value="ACETYLTRANSFERASE"/>
    <property type="match status" value="1"/>
</dbReference>
<keyword evidence="2" id="KW-0012">Acyltransferase</keyword>
<reference evidence="2" key="1">
    <citation type="journal article" date="2021" name="PeerJ">
        <title>Extensive microbial diversity within the chicken gut microbiome revealed by metagenomics and culture.</title>
        <authorList>
            <person name="Gilroy R."/>
            <person name="Ravi A."/>
            <person name="Getino M."/>
            <person name="Pursley I."/>
            <person name="Horton D.L."/>
            <person name="Alikhan N.F."/>
            <person name="Baker D."/>
            <person name="Gharbi K."/>
            <person name="Hall N."/>
            <person name="Watson M."/>
            <person name="Adriaenssens E.M."/>
            <person name="Foster-Nyarko E."/>
            <person name="Jarju S."/>
            <person name="Secka A."/>
            <person name="Antonio M."/>
            <person name="Oren A."/>
            <person name="Chaudhuri R.R."/>
            <person name="La Ragione R."/>
            <person name="Hildebrand F."/>
            <person name="Pallen M.J."/>
        </authorList>
    </citation>
    <scope>NUCLEOTIDE SEQUENCE</scope>
    <source>
        <strain evidence="2">4100</strain>
    </source>
</reference>
<protein>
    <submittedName>
        <fullName evidence="2">Acyltransferase</fullName>
    </submittedName>
</protein>
<dbReference type="Pfam" id="PF01757">
    <property type="entry name" value="Acyl_transf_3"/>
    <property type="match status" value="1"/>
</dbReference>
<dbReference type="Proteomes" id="UP000711407">
    <property type="component" value="Unassembled WGS sequence"/>
</dbReference>
<evidence type="ECO:0000313" key="3">
    <source>
        <dbReference type="Proteomes" id="UP000711407"/>
    </source>
</evidence>
<name>A0A4V1LAK7_9BACT</name>
<dbReference type="InterPro" id="IPR002656">
    <property type="entry name" value="Acyl_transf_3_dom"/>
</dbReference>
<evidence type="ECO:0000259" key="1">
    <source>
        <dbReference type="Pfam" id="PF01757"/>
    </source>
</evidence>
<proteinExistence type="predicted"/>
<organism evidence="2 3">
    <name type="scientific">Candidatus Amulumruptor caecigallinarius</name>
    <dbReference type="NCBI Taxonomy" id="2109911"/>
    <lineage>
        <taxon>Bacteria</taxon>
        <taxon>Pseudomonadati</taxon>
        <taxon>Bacteroidota</taxon>
        <taxon>Bacteroidia</taxon>
        <taxon>Bacteroidales</taxon>
        <taxon>Muribaculaceae</taxon>
        <taxon>Candidatus Amulumruptor</taxon>
    </lineage>
</organism>
<keyword evidence="2" id="KW-0808">Transferase</keyword>
<comment type="caution">
    <text evidence="2">The sequence shown here is derived from an EMBL/GenBank/DDBJ whole genome shotgun (WGS) entry which is preliminary data.</text>
</comment>
<dbReference type="InterPro" id="IPR050879">
    <property type="entry name" value="Acyltransferase_3"/>
</dbReference>
<dbReference type="EMBL" id="DYXT01000053">
    <property type="protein sequence ID" value="HJE40063.1"/>
    <property type="molecule type" value="Genomic_DNA"/>
</dbReference>
<dbReference type="GO" id="GO:0016747">
    <property type="term" value="F:acyltransferase activity, transferring groups other than amino-acyl groups"/>
    <property type="evidence" value="ECO:0007669"/>
    <property type="project" value="InterPro"/>
</dbReference>